<evidence type="ECO:0000259" key="3">
    <source>
        <dbReference type="Pfam" id="PF04773"/>
    </source>
</evidence>
<dbReference type="RefSeq" id="WP_283435154.1">
    <property type="nucleotide sequence ID" value="NZ_FXUG01000020.1"/>
</dbReference>
<dbReference type="Pfam" id="PF04773">
    <property type="entry name" value="FecR"/>
    <property type="match status" value="1"/>
</dbReference>
<feature type="region of interest" description="Disordered" evidence="1">
    <location>
        <begin position="132"/>
        <end position="155"/>
    </location>
</feature>
<feature type="transmembrane region" description="Helical" evidence="2">
    <location>
        <begin position="95"/>
        <end position="115"/>
    </location>
</feature>
<dbReference type="Proteomes" id="UP001158067">
    <property type="component" value="Unassembled WGS sequence"/>
</dbReference>
<gene>
    <name evidence="4" type="ORF">SAMN06265222_12063</name>
</gene>
<dbReference type="EMBL" id="FXUG01000020">
    <property type="protein sequence ID" value="SMP76026.1"/>
    <property type="molecule type" value="Genomic_DNA"/>
</dbReference>
<sequence length="582" mass="63143">MDAKNHQAEFERLVDRLLDQTISQDQGERLEQLMLDDPEYRSFYFDQVDVHLGLPKVLSGIKVGNDSTEADARFRQLPLLASVPPSKPSNDTNRYLVGLLALATAASLLLGVGMLKQWLDATANQRAANQQAISEAEDVDASSETGSSLIPGPSLNDEESGIENVVLAQNSMAEFFGELSPPVGSSLQMRRQYILTHGNVELIFPSGASALLDAPAIFSVVSADRLLLESGQCSVHAPDGAEGFQVETPLANVVDLGTRFGVKVDEGGQTSVKVIEGEAEVFAKQVEPNMAKEAPKLLRANDSGFYSGSSEMPDRPEPSGEPAYRYSLPDRILGYEATPASDPDAAGVSELTEVSVQRGGKPFHYSITEMIPSEVTYFRSTQEVFCQPVAYRYGDDRPIAEILKSDNALDTGILNPGGSKIPLTTSPDESTPGMAIRFAQPVVNSIGPDIAFFEIQNYITNPTSGDPFHVSPLEFKEGLKSFTVAEMDIQMTSPESKVVAGFGLLRYENVVTRFEELLTMKRSKQYRHNNFRALAVGIDLSDLGYSNGETVTGLFFQDAADDEPQFDGSVVDPVYIGGFPAL</sequence>
<keyword evidence="2" id="KW-0812">Transmembrane</keyword>
<dbReference type="Gene3D" id="2.60.120.1440">
    <property type="match status" value="1"/>
</dbReference>
<keyword evidence="5" id="KW-1185">Reference proteome</keyword>
<dbReference type="InterPro" id="IPR012373">
    <property type="entry name" value="Ferrdict_sens_TM"/>
</dbReference>
<name>A0ABY1QQQ2_9BACT</name>
<reference evidence="4 5" key="1">
    <citation type="submission" date="2017-05" db="EMBL/GenBank/DDBJ databases">
        <authorList>
            <person name="Varghese N."/>
            <person name="Submissions S."/>
        </authorList>
    </citation>
    <scope>NUCLEOTIDE SEQUENCE [LARGE SCALE GENOMIC DNA]</scope>
    <source>
        <strain evidence="4 5">DSM 25457</strain>
    </source>
</reference>
<feature type="region of interest" description="Disordered" evidence="1">
    <location>
        <begin position="302"/>
        <end position="322"/>
    </location>
</feature>
<evidence type="ECO:0000313" key="4">
    <source>
        <dbReference type="EMBL" id="SMP76026.1"/>
    </source>
</evidence>
<keyword evidence="2" id="KW-1133">Transmembrane helix</keyword>
<protein>
    <submittedName>
        <fullName evidence="4">FecR family protein</fullName>
    </submittedName>
</protein>
<evidence type="ECO:0000256" key="2">
    <source>
        <dbReference type="SAM" id="Phobius"/>
    </source>
</evidence>
<comment type="caution">
    <text evidence="4">The sequence shown here is derived from an EMBL/GenBank/DDBJ whole genome shotgun (WGS) entry which is preliminary data.</text>
</comment>
<accession>A0ABY1QQQ2</accession>
<dbReference type="PANTHER" id="PTHR30273">
    <property type="entry name" value="PERIPLASMIC SIGNAL SENSOR AND SIGMA FACTOR ACTIVATOR FECR-RELATED"/>
    <property type="match status" value="1"/>
</dbReference>
<dbReference type="InterPro" id="IPR006860">
    <property type="entry name" value="FecR"/>
</dbReference>
<keyword evidence="2" id="KW-0472">Membrane</keyword>
<proteinExistence type="predicted"/>
<evidence type="ECO:0000256" key="1">
    <source>
        <dbReference type="SAM" id="MobiDB-lite"/>
    </source>
</evidence>
<evidence type="ECO:0000313" key="5">
    <source>
        <dbReference type="Proteomes" id="UP001158067"/>
    </source>
</evidence>
<dbReference type="PANTHER" id="PTHR30273:SF2">
    <property type="entry name" value="PROTEIN FECR"/>
    <property type="match status" value="1"/>
</dbReference>
<feature type="domain" description="FecR protein" evidence="3">
    <location>
        <begin position="225"/>
        <end position="279"/>
    </location>
</feature>
<organism evidence="4 5">
    <name type="scientific">Neorhodopirellula lusitana</name>
    <dbReference type="NCBI Taxonomy" id="445327"/>
    <lineage>
        <taxon>Bacteria</taxon>
        <taxon>Pseudomonadati</taxon>
        <taxon>Planctomycetota</taxon>
        <taxon>Planctomycetia</taxon>
        <taxon>Pirellulales</taxon>
        <taxon>Pirellulaceae</taxon>
        <taxon>Neorhodopirellula</taxon>
    </lineage>
</organism>